<evidence type="ECO:0000256" key="2">
    <source>
        <dbReference type="SAM" id="MobiDB-lite"/>
    </source>
</evidence>
<feature type="compositionally biased region" description="Acidic residues" evidence="2">
    <location>
        <begin position="665"/>
        <end position="678"/>
    </location>
</feature>
<reference evidence="4 5" key="1">
    <citation type="submission" date="2020-05" db="EMBL/GenBank/DDBJ databases">
        <title>Parvularcula mediterraneae sp. nov., isolated from polypropylene straw from shallow seawater of the seashore of Laganas in Zakynthos island, Greece.</title>
        <authorList>
            <person name="Szabo I."/>
            <person name="Al-Omari J."/>
            <person name="Rado J."/>
            <person name="Szerdahelyi G.S."/>
        </authorList>
    </citation>
    <scope>NUCLEOTIDE SEQUENCE [LARGE SCALE GENOMIC DNA]</scope>
    <source>
        <strain evidence="4 5">ZS-1/3</strain>
    </source>
</reference>
<keyword evidence="3" id="KW-1133">Transmembrane helix</keyword>
<accession>A0A7Y3RM25</accession>
<dbReference type="Pfam" id="PF13779">
    <property type="entry name" value="DUF4175"/>
    <property type="match status" value="1"/>
</dbReference>
<evidence type="ECO:0000313" key="5">
    <source>
        <dbReference type="Proteomes" id="UP000536835"/>
    </source>
</evidence>
<feature type="transmembrane region" description="Helical" evidence="3">
    <location>
        <begin position="144"/>
        <end position="163"/>
    </location>
</feature>
<keyword evidence="3" id="KW-0812">Transmembrane</keyword>
<gene>
    <name evidence="4" type="ORF">HK107_09625</name>
</gene>
<protein>
    <submittedName>
        <fullName evidence="4">DUF4175 family protein</fullName>
    </submittedName>
</protein>
<dbReference type="EMBL" id="JABFCX010000003">
    <property type="protein sequence ID" value="NNU16578.1"/>
    <property type="molecule type" value="Genomic_DNA"/>
</dbReference>
<proteinExistence type="predicted"/>
<organism evidence="4 5">
    <name type="scientific">Parvularcula mediterranea</name>
    <dbReference type="NCBI Taxonomy" id="2732508"/>
    <lineage>
        <taxon>Bacteria</taxon>
        <taxon>Pseudomonadati</taxon>
        <taxon>Pseudomonadota</taxon>
        <taxon>Alphaproteobacteria</taxon>
        <taxon>Parvularculales</taxon>
        <taxon>Parvularculaceae</taxon>
        <taxon>Parvularcula</taxon>
    </lineage>
</organism>
<dbReference type="Proteomes" id="UP000536835">
    <property type="component" value="Unassembled WGS sequence"/>
</dbReference>
<feature type="compositionally biased region" description="Gly residues" evidence="2">
    <location>
        <begin position="594"/>
        <end position="620"/>
    </location>
</feature>
<feature type="region of interest" description="Disordered" evidence="2">
    <location>
        <begin position="717"/>
        <end position="761"/>
    </location>
</feature>
<evidence type="ECO:0000256" key="3">
    <source>
        <dbReference type="SAM" id="Phobius"/>
    </source>
</evidence>
<sequence>MKLQIPVPLQRAFAVISWERAVPAFLPFVAALAGVFAVLWSGILAELPLSWHIAGLVVCGAALLATLSRGAAKFRFPRKGETLRRIEERSDLKPGILDSVWARPFARDEEDDPLWIASRERLIQTVGTPKVPLPRIDLAEIDSYRLRWIAPALVVGALALTLGQPDGLRASLQPPLPERQPIVVDAWIEPPAYTGLSPRILKLNRERSSLAAAEGSRLHVRLREQDGSSIRGVLTFQTTDRGKRRIRPEGDDKSQVTLPFEDNGLLTISARGETRQVAIYAIEDRPPEVKLVGEPSTETGIIRLEVETMDDYPLADARLVLSLLGGQKISIDAPMPDEDVAGEPAVIPLPSLTGTPGAYRVEAGDEEHPWAGLLVRGQVEVTDGLGRVAATEPFAITMPERTFYNPLSRAVIEERQKLAMAPSSLLRSSDFFGALTNAPDLFDVRAADHLMLKATAEAVAAARVRDVPDIVEGLWPLAVELEDDGLAYAKARLDAAEEALREALRNGASNEEIAEKISELRQAMNDYIRALADSGYAEGDPQSGDDEYAQSDLDDLLDRMEELSEQGARAEAESLLAQLEALLQSLKLSRGEQEGGSPGEDGTPGQGQGQGSGEGQGGMGEGERALSGTGDIIQKQRELTDQTFSARRGQRGQSGLADEQRELTEELDQLAEGLSDEAGDARGAFEDAKETMERAAQALENGNLPRAQMLQEQAMQELREAGNELADAIGEGGDDVSEGATDPFGRAYEGDGGQDPEDFGLYDPERIRELIAEIRKRLEDPNLGEAERTYLESLLERF</sequence>
<feature type="transmembrane region" description="Helical" evidence="3">
    <location>
        <begin position="49"/>
        <end position="68"/>
    </location>
</feature>
<dbReference type="RefSeq" id="WP_173199171.1">
    <property type="nucleotide sequence ID" value="NZ_JABFCX010000003.1"/>
</dbReference>
<dbReference type="AlphaFoldDB" id="A0A7Y3RM25"/>
<keyword evidence="5" id="KW-1185">Reference proteome</keyword>
<name>A0A7Y3RM25_9PROT</name>
<feature type="compositionally biased region" description="Basic and acidic residues" evidence="2">
    <location>
        <begin position="679"/>
        <end position="693"/>
    </location>
</feature>
<feature type="region of interest" description="Disordered" evidence="2">
    <location>
        <begin position="590"/>
        <end position="694"/>
    </location>
</feature>
<keyword evidence="3" id="KW-0472">Membrane</keyword>
<keyword evidence="1" id="KW-0175">Coiled coil</keyword>
<comment type="caution">
    <text evidence="4">The sequence shown here is derived from an EMBL/GenBank/DDBJ whole genome shotgun (WGS) entry which is preliminary data.</text>
</comment>
<feature type="transmembrane region" description="Helical" evidence="3">
    <location>
        <begin position="21"/>
        <end position="43"/>
    </location>
</feature>
<feature type="coiled-coil region" evidence="1">
    <location>
        <begin position="486"/>
        <end position="589"/>
    </location>
</feature>
<dbReference type="InterPro" id="IPR012683">
    <property type="entry name" value="CHP02302_TM"/>
</dbReference>
<evidence type="ECO:0000256" key="1">
    <source>
        <dbReference type="SAM" id="Coils"/>
    </source>
</evidence>
<evidence type="ECO:0000313" key="4">
    <source>
        <dbReference type="EMBL" id="NNU16578.1"/>
    </source>
</evidence>